<organism evidence="3 4">
    <name type="scientific">Kluyveromyces lactis (strain ATCC 8585 / CBS 2359 / DSM 70799 / NBRC 1267 / NRRL Y-1140 / WM37)</name>
    <name type="common">Yeast</name>
    <name type="synonym">Candida sphaerica</name>
    <dbReference type="NCBI Taxonomy" id="284590"/>
    <lineage>
        <taxon>Eukaryota</taxon>
        <taxon>Fungi</taxon>
        <taxon>Dikarya</taxon>
        <taxon>Ascomycota</taxon>
        <taxon>Saccharomycotina</taxon>
        <taxon>Saccharomycetes</taxon>
        <taxon>Saccharomycetales</taxon>
        <taxon>Saccharomycetaceae</taxon>
        <taxon>Kluyveromyces</taxon>
    </lineage>
</organism>
<gene>
    <name evidence="3" type="ORF">KLLA0_F01595g</name>
</gene>
<reference evidence="3 4" key="1">
    <citation type="journal article" date="2004" name="Nature">
        <title>Genome evolution in yeasts.</title>
        <authorList>
            <consortium name="Genolevures"/>
            <person name="Dujon B."/>
            <person name="Sherman D."/>
            <person name="Fischer G."/>
            <person name="Durrens P."/>
            <person name="Casaregola S."/>
            <person name="Lafontaine I."/>
            <person name="de Montigny J."/>
            <person name="Marck C."/>
            <person name="Neuveglise C."/>
            <person name="Talla E."/>
            <person name="Goffard N."/>
            <person name="Frangeul L."/>
            <person name="Aigle M."/>
            <person name="Anthouard V."/>
            <person name="Babour A."/>
            <person name="Barbe V."/>
            <person name="Barnay S."/>
            <person name="Blanchin S."/>
            <person name="Beckerich J.M."/>
            <person name="Beyne E."/>
            <person name="Bleykasten C."/>
            <person name="Boisrame A."/>
            <person name="Boyer J."/>
            <person name="Cattolico L."/>
            <person name="Confanioleri F."/>
            <person name="de Daruvar A."/>
            <person name="Despons L."/>
            <person name="Fabre E."/>
            <person name="Fairhead C."/>
            <person name="Ferry-Dumazet H."/>
            <person name="Groppi A."/>
            <person name="Hantraye F."/>
            <person name="Hennequin C."/>
            <person name="Jauniaux N."/>
            <person name="Joyet P."/>
            <person name="Kachouri R."/>
            <person name="Kerrest A."/>
            <person name="Koszul R."/>
            <person name="Lemaire M."/>
            <person name="Lesur I."/>
            <person name="Ma L."/>
            <person name="Muller H."/>
            <person name="Nicaud J.M."/>
            <person name="Nikolski M."/>
            <person name="Oztas S."/>
            <person name="Ozier-Kalogeropoulos O."/>
            <person name="Pellenz S."/>
            <person name="Potier S."/>
            <person name="Richard G.F."/>
            <person name="Straub M.L."/>
            <person name="Suleau A."/>
            <person name="Swennene D."/>
            <person name="Tekaia F."/>
            <person name="Wesolowski-Louvel M."/>
            <person name="Westhof E."/>
            <person name="Wirth B."/>
            <person name="Zeniou-Meyer M."/>
            <person name="Zivanovic I."/>
            <person name="Bolotin-Fukuhara M."/>
            <person name="Thierry A."/>
            <person name="Bouchier C."/>
            <person name="Caudron B."/>
            <person name="Scarpelli C."/>
            <person name="Gaillardin C."/>
            <person name="Weissenbach J."/>
            <person name="Wincker P."/>
            <person name="Souciet J.L."/>
        </authorList>
    </citation>
    <scope>NUCLEOTIDE SEQUENCE [LARGE SCALE GENOMIC DNA]</scope>
    <source>
        <strain evidence="4">ATCC 8585 / CBS 2359 / DSM 70799 / NBRC 1267 / NRRL Y-1140 / WM37</strain>
    </source>
</reference>
<feature type="region of interest" description="Disordered" evidence="1">
    <location>
        <begin position="309"/>
        <end position="357"/>
    </location>
</feature>
<evidence type="ECO:0000256" key="2">
    <source>
        <dbReference type="SAM" id="SignalP"/>
    </source>
</evidence>
<feature type="chain" id="PRO_5004271568" evidence="2">
    <location>
        <begin position="23"/>
        <end position="653"/>
    </location>
</feature>
<evidence type="ECO:0000313" key="3">
    <source>
        <dbReference type="EMBL" id="CAG97859.1"/>
    </source>
</evidence>
<keyword evidence="4" id="KW-1185">Reference proteome</keyword>
<sequence>MKLSSFALIQSATLGFLATANAQIFSNTSSVEPSSTPTSPVTGLDVADINILNGWTGSKDSYDRYAPFIFTIDIDAAETGSVWFAPPAEFGGFPESIEFDYGTITNDGNNFTVEFTSVPDSGAATIEFVGSLTADGIAGIPSPDVVTFTSDSSSGSFSDNINFQALPETASSNVGLIGGDLYYSINVPVAVFDGSLSVASSSEDGYSFDASYSAVYFVGTDAFNNGTLTGADGVNESEESSVLVSFEGSIPDGHVAVRVVYKAIISGSAESYSNTADLSLPSLPGALSKRDTTITFTSTIYVTGPLAGTVESSSSSVSSDDTDSSSETSATETSGEPSATETSGTESGSSEPTTSVATATVTDLSTTVITTCPTCTGSHKTTDVYVSTVTATVSGIVTEYTTYCPISTVSKVKSHEGTVETCTVNIHEVTSGVYTVKTEYIPISKGTTVTDLSTTLVTVCPTCSEKTATGTTAPVAPGTTETGSPAASGTTETGSPAAPSTTETGATAAPGATGTTAPVAPGTTETGSPAASGTTETGSPAAPSTTETGATAAPGATETTTVEGETGVTTIKSVTVVTGATGATGVTTAVGTTGAPGAEGVTTAAGTEAGKPSSSITTIRVSTQSGVSTYEGAAANVQAGLVTILMAIAAFVL</sequence>
<feature type="compositionally biased region" description="Low complexity" evidence="1">
    <location>
        <begin position="467"/>
        <end position="483"/>
    </location>
</feature>
<dbReference type="EMBL" id="CR382126">
    <property type="protein sequence ID" value="CAG97859.1"/>
    <property type="molecule type" value="Genomic_DNA"/>
</dbReference>
<feature type="signal peptide" evidence="2">
    <location>
        <begin position="1"/>
        <end position="22"/>
    </location>
</feature>
<feature type="compositionally biased region" description="Polar residues" evidence="1">
    <location>
        <begin position="529"/>
        <end position="538"/>
    </location>
</feature>
<accession>Q6CLN7</accession>
<protein>
    <submittedName>
        <fullName evidence="3">KLLA0F01595p</fullName>
    </submittedName>
</protein>
<dbReference type="STRING" id="284590.Q6CLN7"/>
<dbReference type="AlphaFoldDB" id="Q6CLN7"/>
<dbReference type="Proteomes" id="UP000000598">
    <property type="component" value="Chromosome F"/>
</dbReference>
<evidence type="ECO:0000256" key="1">
    <source>
        <dbReference type="SAM" id="MobiDB-lite"/>
    </source>
</evidence>
<dbReference type="RefSeq" id="XP_455152.1">
    <property type="nucleotide sequence ID" value="XM_455152.1"/>
</dbReference>
<dbReference type="PaxDb" id="284590-Q6CLN7"/>
<feature type="region of interest" description="Disordered" evidence="1">
    <location>
        <begin position="467"/>
        <end position="567"/>
    </location>
</feature>
<dbReference type="HOGENOM" id="CLU_419810_0_0_1"/>
<keyword evidence="2" id="KW-0732">Signal</keyword>
<evidence type="ECO:0000313" key="4">
    <source>
        <dbReference type="Proteomes" id="UP000000598"/>
    </source>
</evidence>
<dbReference type="GeneID" id="2895334"/>
<dbReference type="KEGG" id="kla:KLLA0_F01595g"/>
<feature type="compositionally biased region" description="Low complexity" evidence="1">
    <location>
        <begin position="495"/>
        <end position="527"/>
    </location>
</feature>
<dbReference type="eggNOG" id="ENOG502RQMA">
    <property type="taxonomic scope" value="Eukaryota"/>
</dbReference>
<proteinExistence type="predicted"/>
<name>Q6CLN7_KLULA</name>
<dbReference type="InParanoid" id="Q6CLN7"/>
<feature type="compositionally biased region" description="Low complexity" evidence="1">
    <location>
        <begin position="539"/>
        <end position="567"/>
    </location>
</feature>
<dbReference type="OMA" id="PAETVYT"/>
<feature type="compositionally biased region" description="Polar residues" evidence="1">
    <location>
        <begin position="485"/>
        <end position="494"/>
    </location>
</feature>